<feature type="signal peptide" evidence="1">
    <location>
        <begin position="1"/>
        <end position="19"/>
    </location>
</feature>
<evidence type="ECO:0000259" key="2">
    <source>
        <dbReference type="PROSITE" id="PS50213"/>
    </source>
</evidence>
<dbReference type="InterPro" id="IPR036378">
    <property type="entry name" value="FAS1_dom_sf"/>
</dbReference>
<dbReference type="GO" id="GO:0016236">
    <property type="term" value="P:macroautophagy"/>
    <property type="evidence" value="ECO:0007669"/>
    <property type="project" value="TreeGrafter"/>
</dbReference>
<reference evidence="3" key="2">
    <citation type="submission" date="2023-05" db="EMBL/GenBank/DDBJ databases">
        <authorList>
            <consortium name="Lawrence Berkeley National Laboratory"/>
            <person name="Steindorff A."/>
            <person name="Hensen N."/>
            <person name="Bonometti L."/>
            <person name="Westerberg I."/>
            <person name="Brannstrom I.O."/>
            <person name="Guillou S."/>
            <person name="Cros-Aarteil S."/>
            <person name="Calhoun S."/>
            <person name="Haridas S."/>
            <person name="Kuo A."/>
            <person name="Mondo S."/>
            <person name="Pangilinan J."/>
            <person name="Riley R."/>
            <person name="Labutti K."/>
            <person name="Andreopoulos B."/>
            <person name="Lipzen A."/>
            <person name="Chen C."/>
            <person name="Yanf M."/>
            <person name="Daum C."/>
            <person name="Ng V."/>
            <person name="Clum A."/>
            <person name="Ohm R."/>
            <person name="Martin F."/>
            <person name="Silar P."/>
            <person name="Natvig D."/>
            <person name="Lalanne C."/>
            <person name="Gautier V."/>
            <person name="Ament-Velasquez S.L."/>
            <person name="Kruys A."/>
            <person name="Hutchinson M.I."/>
            <person name="Powell A.J."/>
            <person name="Barry K."/>
            <person name="Miller A.N."/>
            <person name="Grigoriev I.V."/>
            <person name="Debuchy R."/>
            <person name="Gladieux P."/>
            <person name="Thoren M.H."/>
            <person name="Johannesson H."/>
        </authorList>
    </citation>
    <scope>NUCLEOTIDE SEQUENCE</scope>
    <source>
        <strain evidence="3">CBS 990.96</strain>
    </source>
</reference>
<dbReference type="Gene3D" id="2.30.180.10">
    <property type="entry name" value="FAS1 domain"/>
    <property type="match status" value="1"/>
</dbReference>
<evidence type="ECO:0000313" key="3">
    <source>
        <dbReference type="EMBL" id="KAK4227407.1"/>
    </source>
</evidence>
<dbReference type="PANTHER" id="PTHR10900:SF77">
    <property type="entry name" value="FI19380P1"/>
    <property type="match status" value="1"/>
</dbReference>
<dbReference type="InterPro" id="IPR000782">
    <property type="entry name" value="FAS1_domain"/>
</dbReference>
<dbReference type="EMBL" id="MU865332">
    <property type="protein sequence ID" value="KAK4227407.1"/>
    <property type="molecule type" value="Genomic_DNA"/>
</dbReference>
<protein>
    <submittedName>
        <fullName evidence="3">FAS1 domain-containing protein</fullName>
    </submittedName>
</protein>
<proteinExistence type="predicted"/>
<gene>
    <name evidence="3" type="ORF">QBC38DRAFT_391294</name>
</gene>
<feature type="chain" id="PRO_5042826112" evidence="1">
    <location>
        <begin position="20"/>
        <end position="338"/>
    </location>
</feature>
<dbReference type="PROSITE" id="PS50213">
    <property type="entry name" value="FAS1"/>
    <property type="match status" value="1"/>
</dbReference>
<keyword evidence="1" id="KW-0732">Signal</keyword>
<accession>A0AAN7BQ60</accession>
<dbReference type="Proteomes" id="UP001301958">
    <property type="component" value="Unassembled WGS sequence"/>
</dbReference>
<organism evidence="3 4">
    <name type="scientific">Podospora fimiseda</name>
    <dbReference type="NCBI Taxonomy" id="252190"/>
    <lineage>
        <taxon>Eukaryota</taxon>
        <taxon>Fungi</taxon>
        <taxon>Dikarya</taxon>
        <taxon>Ascomycota</taxon>
        <taxon>Pezizomycotina</taxon>
        <taxon>Sordariomycetes</taxon>
        <taxon>Sordariomycetidae</taxon>
        <taxon>Sordariales</taxon>
        <taxon>Podosporaceae</taxon>
        <taxon>Podospora</taxon>
    </lineage>
</organism>
<dbReference type="AlphaFoldDB" id="A0AAN7BQ60"/>
<dbReference type="PANTHER" id="PTHR10900">
    <property type="entry name" value="PERIOSTIN-RELATED"/>
    <property type="match status" value="1"/>
</dbReference>
<dbReference type="SMART" id="SM00554">
    <property type="entry name" value="FAS1"/>
    <property type="match status" value="1"/>
</dbReference>
<name>A0AAN7BQ60_9PEZI</name>
<evidence type="ECO:0000256" key="1">
    <source>
        <dbReference type="SAM" id="SignalP"/>
    </source>
</evidence>
<dbReference type="InterPro" id="IPR050904">
    <property type="entry name" value="Adhesion/Biosynth-related"/>
</dbReference>
<dbReference type="GO" id="GO:0000329">
    <property type="term" value="C:fungal-type vacuole membrane"/>
    <property type="evidence" value="ECO:0007669"/>
    <property type="project" value="TreeGrafter"/>
</dbReference>
<reference evidence="3" key="1">
    <citation type="journal article" date="2023" name="Mol. Phylogenet. Evol.">
        <title>Genome-scale phylogeny and comparative genomics of the fungal order Sordariales.</title>
        <authorList>
            <person name="Hensen N."/>
            <person name="Bonometti L."/>
            <person name="Westerberg I."/>
            <person name="Brannstrom I.O."/>
            <person name="Guillou S."/>
            <person name="Cros-Aarteil S."/>
            <person name="Calhoun S."/>
            <person name="Haridas S."/>
            <person name="Kuo A."/>
            <person name="Mondo S."/>
            <person name="Pangilinan J."/>
            <person name="Riley R."/>
            <person name="LaButti K."/>
            <person name="Andreopoulos B."/>
            <person name="Lipzen A."/>
            <person name="Chen C."/>
            <person name="Yan M."/>
            <person name="Daum C."/>
            <person name="Ng V."/>
            <person name="Clum A."/>
            <person name="Steindorff A."/>
            <person name="Ohm R.A."/>
            <person name="Martin F."/>
            <person name="Silar P."/>
            <person name="Natvig D.O."/>
            <person name="Lalanne C."/>
            <person name="Gautier V."/>
            <person name="Ament-Velasquez S.L."/>
            <person name="Kruys A."/>
            <person name="Hutchinson M.I."/>
            <person name="Powell A.J."/>
            <person name="Barry K."/>
            <person name="Miller A.N."/>
            <person name="Grigoriev I.V."/>
            <person name="Debuchy R."/>
            <person name="Gladieux P."/>
            <person name="Hiltunen Thoren M."/>
            <person name="Johannesson H."/>
        </authorList>
    </citation>
    <scope>NUCLEOTIDE SEQUENCE</scope>
    <source>
        <strain evidence="3">CBS 990.96</strain>
    </source>
</reference>
<comment type="caution">
    <text evidence="3">The sequence shown here is derived from an EMBL/GenBank/DDBJ whole genome shotgun (WGS) entry which is preliminary data.</text>
</comment>
<keyword evidence="4" id="KW-1185">Reference proteome</keyword>
<feature type="domain" description="FAS1" evidence="2">
    <location>
        <begin position="163"/>
        <end position="297"/>
    </location>
</feature>
<dbReference type="Pfam" id="PF02469">
    <property type="entry name" value="Fasciclin"/>
    <property type="match status" value="1"/>
</dbReference>
<evidence type="ECO:0000313" key="4">
    <source>
        <dbReference type="Proteomes" id="UP001301958"/>
    </source>
</evidence>
<dbReference type="SUPFAM" id="SSF82153">
    <property type="entry name" value="FAS1 domain"/>
    <property type="match status" value="1"/>
</dbReference>
<sequence>MLSQTFLAGLGLFAVSASAQSLLSVLQNNGHTEFARLLQEEGAVIESVPGARLIVFAPPDVAISRNGDAIVARQTEGNQTKRALYNYAKETAPDLRRQTAKECAVWAYETLFSDPELVNLGPGRNQTIVQKDVGSAAVGVVFTGLGDSVKVTSSDIPFAGGVVRPIAGTLTLPRNLSATLPFLNVDRFEAALQRTGLLTQLDAKAKITVLAPPDSVFAKNASSLPDDQLAETLKRHILVNVAAYTPLLPDGAVFQTLGGTNVTVSLRGNEVYIGGALIVSGDAIITNGVVHTIDKFLPGSVTTPPPPLVTGAAAALRPMNLFSFALPVIMAVVGGCIL</sequence>